<sequence length="94" mass="10709">MVLSLIMKMFTQKCFIFFVCLLIISPKLTLIPNSVEGRKVFTINRKENDFKGYSKREAYSTLGLVCKCCDGEGGDCISTWDASCSNLMCKPWKY</sequence>
<reference evidence="2" key="3">
    <citation type="submission" date="2015-04" db="UniProtKB">
        <authorList>
            <consortium name="EnsemblPlants"/>
        </authorList>
    </citation>
    <scope>IDENTIFICATION</scope>
    <source>
        <strain evidence="2">cv. Jemalong A17</strain>
    </source>
</reference>
<dbReference type="PaxDb" id="3880-AES71054"/>
<name>G7JA30_MEDTR</name>
<dbReference type="PANTHER" id="PTHR37078:SF4">
    <property type="entry name" value="PROTEIN, PUTATIVE-RELATED"/>
    <property type="match status" value="1"/>
</dbReference>
<keyword evidence="1" id="KW-0472">Membrane</keyword>
<dbReference type="Proteomes" id="UP000002051">
    <property type="component" value="Chromosome 3"/>
</dbReference>
<dbReference type="EnsemblPlants" id="AES71054">
    <property type="protein sequence ID" value="AES71054"/>
    <property type="gene ID" value="MTR_3g069540"/>
</dbReference>
<gene>
    <name evidence="1" type="ordered locus">MTR_3g069540</name>
</gene>
<organism evidence="1 3">
    <name type="scientific">Medicago truncatula</name>
    <name type="common">Barrel medic</name>
    <name type="synonym">Medicago tribuloides</name>
    <dbReference type="NCBI Taxonomy" id="3880"/>
    <lineage>
        <taxon>Eukaryota</taxon>
        <taxon>Viridiplantae</taxon>
        <taxon>Streptophyta</taxon>
        <taxon>Embryophyta</taxon>
        <taxon>Tracheophyta</taxon>
        <taxon>Spermatophyta</taxon>
        <taxon>Magnoliopsida</taxon>
        <taxon>eudicotyledons</taxon>
        <taxon>Gunneridae</taxon>
        <taxon>Pentapetalae</taxon>
        <taxon>rosids</taxon>
        <taxon>fabids</taxon>
        <taxon>Fabales</taxon>
        <taxon>Fabaceae</taxon>
        <taxon>Papilionoideae</taxon>
        <taxon>50 kb inversion clade</taxon>
        <taxon>NPAAA clade</taxon>
        <taxon>Hologalegina</taxon>
        <taxon>IRL clade</taxon>
        <taxon>Trifolieae</taxon>
        <taxon>Medicago</taxon>
    </lineage>
</organism>
<proteinExistence type="predicted"/>
<dbReference type="PANTHER" id="PTHR37078">
    <property type="entry name" value="NODULE CYSTEINE-RICH (NCR) SECRETED PEPTIDE"/>
    <property type="match status" value="1"/>
</dbReference>
<reference evidence="1 3" key="1">
    <citation type="journal article" date="2011" name="Nature">
        <title>The Medicago genome provides insight into the evolution of rhizobial symbioses.</title>
        <authorList>
            <person name="Young N.D."/>
            <person name="Debelle F."/>
            <person name="Oldroyd G.E."/>
            <person name="Geurts R."/>
            <person name="Cannon S.B."/>
            <person name="Udvardi M.K."/>
            <person name="Benedito V.A."/>
            <person name="Mayer K.F."/>
            <person name="Gouzy J."/>
            <person name="Schoof H."/>
            <person name="Van de Peer Y."/>
            <person name="Proost S."/>
            <person name="Cook D.R."/>
            <person name="Meyers B.C."/>
            <person name="Spannagl M."/>
            <person name="Cheung F."/>
            <person name="De Mita S."/>
            <person name="Krishnakumar V."/>
            <person name="Gundlach H."/>
            <person name="Zhou S."/>
            <person name="Mudge J."/>
            <person name="Bharti A.K."/>
            <person name="Murray J.D."/>
            <person name="Naoumkina M.A."/>
            <person name="Rosen B."/>
            <person name="Silverstein K.A."/>
            <person name="Tang H."/>
            <person name="Rombauts S."/>
            <person name="Zhao P.X."/>
            <person name="Zhou P."/>
            <person name="Barbe V."/>
            <person name="Bardou P."/>
            <person name="Bechner M."/>
            <person name="Bellec A."/>
            <person name="Berger A."/>
            <person name="Berges H."/>
            <person name="Bidwell S."/>
            <person name="Bisseling T."/>
            <person name="Choisne N."/>
            <person name="Couloux A."/>
            <person name="Denny R."/>
            <person name="Deshpande S."/>
            <person name="Dai X."/>
            <person name="Doyle J.J."/>
            <person name="Dudez A.M."/>
            <person name="Farmer A.D."/>
            <person name="Fouteau S."/>
            <person name="Franken C."/>
            <person name="Gibelin C."/>
            <person name="Gish J."/>
            <person name="Goldstein S."/>
            <person name="Gonzalez A.J."/>
            <person name="Green P.J."/>
            <person name="Hallab A."/>
            <person name="Hartog M."/>
            <person name="Hua A."/>
            <person name="Humphray S.J."/>
            <person name="Jeong D.H."/>
            <person name="Jing Y."/>
            <person name="Jocker A."/>
            <person name="Kenton S.M."/>
            <person name="Kim D.J."/>
            <person name="Klee K."/>
            <person name="Lai H."/>
            <person name="Lang C."/>
            <person name="Lin S."/>
            <person name="Macmil S.L."/>
            <person name="Magdelenat G."/>
            <person name="Matthews L."/>
            <person name="McCorrison J."/>
            <person name="Monaghan E.L."/>
            <person name="Mun J.H."/>
            <person name="Najar F.Z."/>
            <person name="Nicholson C."/>
            <person name="Noirot C."/>
            <person name="O'Bleness M."/>
            <person name="Paule C.R."/>
            <person name="Poulain J."/>
            <person name="Prion F."/>
            <person name="Qin B."/>
            <person name="Qu C."/>
            <person name="Retzel E.F."/>
            <person name="Riddle C."/>
            <person name="Sallet E."/>
            <person name="Samain S."/>
            <person name="Samson N."/>
            <person name="Sanders I."/>
            <person name="Saurat O."/>
            <person name="Scarpelli C."/>
            <person name="Schiex T."/>
            <person name="Segurens B."/>
            <person name="Severin A.J."/>
            <person name="Sherrier D.J."/>
            <person name="Shi R."/>
            <person name="Sims S."/>
            <person name="Singer S.R."/>
            <person name="Sinharoy S."/>
            <person name="Sterck L."/>
            <person name="Viollet A."/>
            <person name="Wang B.B."/>
            <person name="Wang K."/>
            <person name="Wang M."/>
            <person name="Wang X."/>
            <person name="Warfsmann J."/>
            <person name="Weissenbach J."/>
            <person name="White D.D."/>
            <person name="White J.D."/>
            <person name="Wiley G.B."/>
            <person name="Wincker P."/>
            <person name="Xing Y."/>
            <person name="Yang L."/>
            <person name="Yao Z."/>
            <person name="Ying F."/>
            <person name="Zhai J."/>
            <person name="Zhou L."/>
            <person name="Zuber A."/>
            <person name="Denarie J."/>
            <person name="Dixon R.A."/>
            <person name="May G.D."/>
            <person name="Schwartz D.C."/>
            <person name="Rogers J."/>
            <person name="Quetier F."/>
            <person name="Town C.D."/>
            <person name="Roe B.A."/>
        </authorList>
    </citation>
    <scope>NUCLEOTIDE SEQUENCE [LARGE SCALE GENOMIC DNA]</scope>
    <source>
        <strain evidence="1">A17</strain>
        <strain evidence="2 3">cv. Jemalong A17</strain>
    </source>
</reference>
<protein>
    <submittedName>
        <fullName evidence="1">Transmembrane protein, putative</fullName>
    </submittedName>
</protein>
<evidence type="ECO:0000313" key="2">
    <source>
        <dbReference type="EnsemblPlants" id="AES71054"/>
    </source>
</evidence>
<evidence type="ECO:0000313" key="1">
    <source>
        <dbReference type="EMBL" id="AES71054.1"/>
    </source>
</evidence>
<dbReference type="AlphaFoldDB" id="G7JA30"/>
<reference evidence="1 3" key="2">
    <citation type="journal article" date="2014" name="BMC Genomics">
        <title>An improved genome release (version Mt4.0) for the model legume Medicago truncatula.</title>
        <authorList>
            <person name="Tang H."/>
            <person name="Krishnakumar V."/>
            <person name="Bidwell S."/>
            <person name="Rosen B."/>
            <person name="Chan A."/>
            <person name="Zhou S."/>
            <person name="Gentzbittel L."/>
            <person name="Childs K.L."/>
            <person name="Yandell M."/>
            <person name="Gundlach H."/>
            <person name="Mayer K.F."/>
            <person name="Schwartz D.C."/>
            <person name="Town C.D."/>
        </authorList>
    </citation>
    <scope>GENOME REANNOTATION</scope>
    <source>
        <strain evidence="2 3">cv. Jemalong A17</strain>
    </source>
</reference>
<dbReference type="HOGENOM" id="CLU_185559_0_0_1"/>
<dbReference type="OMA" id="CISTWDA"/>
<accession>G7JA30</accession>
<keyword evidence="3" id="KW-1185">Reference proteome</keyword>
<evidence type="ECO:0000313" key="3">
    <source>
        <dbReference type="Proteomes" id="UP000002051"/>
    </source>
</evidence>
<keyword evidence="1" id="KW-0812">Transmembrane</keyword>
<dbReference type="EMBL" id="CM001219">
    <property type="protein sequence ID" value="AES71054.1"/>
    <property type="molecule type" value="Genomic_DNA"/>
</dbReference>